<sequence length="194" mass="21710">MGYTDLVGVTGGLAYNPYKASDIDIVVYGSRVDRVYQLLVELRREGVTAPYRGAGHGWSSSDIELNTALNKERVLIGYIDGFEYNVKLVPCTKPAPCIPFRTVKAGVKARGVVKRVSPYTVPAVYRLELYKPLTLGTKSYTWVYLFSYRLRYTEIPEGMAVEAKGVLEEFEGLVRLVPDHSGYVKPLYRPSSSQ</sequence>
<protein>
    <recommendedName>
        <fullName evidence="3">Polymerase nucleotidyl transferase domain-containing protein</fullName>
    </recommendedName>
</protein>
<keyword evidence="2" id="KW-1185">Reference proteome</keyword>
<evidence type="ECO:0008006" key="3">
    <source>
        <dbReference type="Google" id="ProtNLM"/>
    </source>
</evidence>
<organism evidence="1 2">
    <name type="scientific">Pyrodictium abyssi</name>
    <dbReference type="NCBI Taxonomy" id="54256"/>
    <lineage>
        <taxon>Archaea</taxon>
        <taxon>Thermoproteota</taxon>
        <taxon>Thermoprotei</taxon>
        <taxon>Desulfurococcales</taxon>
        <taxon>Pyrodictiaceae</taxon>
        <taxon>Pyrodictium</taxon>
    </lineage>
</organism>
<gene>
    <name evidence="1" type="ORF">PABY_15890</name>
</gene>
<accession>A0ABM8IWU4</accession>
<proteinExistence type="predicted"/>
<dbReference type="Proteomes" id="UP001341135">
    <property type="component" value="Chromosome"/>
</dbReference>
<evidence type="ECO:0000313" key="1">
    <source>
        <dbReference type="EMBL" id="BES82022.1"/>
    </source>
</evidence>
<name>A0ABM8IWU4_9CREN</name>
<reference evidence="1 2" key="1">
    <citation type="submission" date="2023-09" db="EMBL/GenBank/DDBJ databases">
        <title>Pyrofollis japonicus gen. nov. sp. nov., a novel member of the family Pyrodictiaceae isolated from the Iheya North hydrothermal field.</title>
        <authorList>
            <person name="Miyazaki U."/>
            <person name="Sanari M."/>
            <person name="Tame A."/>
            <person name="Kitajima M."/>
            <person name="Okamoto A."/>
            <person name="Sawayama S."/>
            <person name="Miyazaki J."/>
            <person name="Takai K."/>
            <person name="Nakagawa S."/>
        </authorList>
    </citation>
    <scope>NUCLEOTIDE SEQUENCE [LARGE SCALE GENOMIC DNA]</scope>
    <source>
        <strain evidence="1 2">AV2</strain>
    </source>
</reference>
<evidence type="ECO:0000313" key="2">
    <source>
        <dbReference type="Proteomes" id="UP001341135"/>
    </source>
</evidence>
<dbReference type="EMBL" id="AP028907">
    <property type="protein sequence ID" value="BES82022.1"/>
    <property type="molecule type" value="Genomic_DNA"/>
</dbReference>